<feature type="region of interest" description="Disordered" evidence="2">
    <location>
        <begin position="31"/>
        <end position="66"/>
    </location>
</feature>
<evidence type="ECO:0000259" key="4">
    <source>
        <dbReference type="SMART" id="SM00854"/>
    </source>
</evidence>
<dbReference type="PANTHER" id="PTHR33393:SF13">
    <property type="entry name" value="PGA BIOSYNTHESIS PROTEIN CAPA"/>
    <property type="match status" value="1"/>
</dbReference>
<keyword evidence="3" id="KW-0732">Signal</keyword>
<accession>A0ABY4FI43</accession>
<dbReference type="InterPro" id="IPR052169">
    <property type="entry name" value="CW_Biosynth-Accessory"/>
</dbReference>
<dbReference type="SMART" id="SM00854">
    <property type="entry name" value="PGA_cap"/>
    <property type="match status" value="1"/>
</dbReference>
<sequence length="416" mass="44509">MEYVTGTMKLPALAAALAVVALAVGCAPEPGAEPAEPAPQPTAEAPATPTPEPEPEPQPGAGPACPTERCVSVAVTGDLLFHEGLWTPYAIPTNEQGDNFDFVPLLEGQRAYLDRTDLAICQMETPLAPVGGPYAGYPAFSTPPELAKAVKEVGYDVCTTASNHTVDQGTEGLVRTLDALDAAGIAHTGSYRAEGERDEPLIVEANGVKIAVITSTFSLNGLHAEHEWQVDYRETEPRVDPERAIAKAERARELGAEIVIGVQHIGEEYWSEPTPGQVELAHQLHDSGQFDFVYQHHAHAVQPLESYGGKWVLYGTGNTISESAPPAQQVNNEFLMTRVQFAQQPDGAWTTTDVAWNAATNTQNGGYKWCSVMPDAPQGVCQSAEFDAGVLERTRATVNAMGAAEAGAREWLITQE</sequence>
<evidence type="ECO:0000256" key="3">
    <source>
        <dbReference type="SAM" id="SignalP"/>
    </source>
</evidence>
<dbReference type="InterPro" id="IPR029052">
    <property type="entry name" value="Metallo-depent_PP-like"/>
</dbReference>
<comment type="similarity">
    <text evidence="1">Belongs to the CapA family.</text>
</comment>
<evidence type="ECO:0000313" key="6">
    <source>
        <dbReference type="Proteomes" id="UP000831786"/>
    </source>
</evidence>
<dbReference type="Gene3D" id="3.60.21.10">
    <property type="match status" value="1"/>
</dbReference>
<dbReference type="Proteomes" id="UP000831786">
    <property type="component" value="Chromosome"/>
</dbReference>
<feature type="domain" description="Capsule synthesis protein CapA" evidence="4">
    <location>
        <begin position="72"/>
        <end position="323"/>
    </location>
</feature>
<feature type="compositionally biased region" description="Pro residues" evidence="2">
    <location>
        <begin position="48"/>
        <end position="60"/>
    </location>
</feature>
<gene>
    <name evidence="5" type="ORF">MUN78_11725</name>
</gene>
<protein>
    <submittedName>
        <fullName evidence="5">CapA family protein</fullName>
    </submittedName>
</protein>
<feature type="compositionally biased region" description="Low complexity" evidence="2">
    <location>
        <begin position="31"/>
        <end position="47"/>
    </location>
</feature>
<organism evidence="5 6">
    <name type="scientific">Leucobacter allii</name>
    <dbReference type="NCBI Taxonomy" id="2932247"/>
    <lineage>
        <taxon>Bacteria</taxon>
        <taxon>Bacillati</taxon>
        <taxon>Actinomycetota</taxon>
        <taxon>Actinomycetes</taxon>
        <taxon>Micrococcales</taxon>
        <taxon>Microbacteriaceae</taxon>
        <taxon>Leucobacter</taxon>
    </lineage>
</organism>
<keyword evidence="6" id="KW-1185">Reference proteome</keyword>
<evidence type="ECO:0000313" key="5">
    <source>
        <dbReference type="EMBL" id="UOQ56347.1"/>
    </source>
</evidence>
<dbReference type="CDD" id="cd07381">
    <property type="entry name" value="MPP_CapA"/>
    <property type="match status" value="1"/>
</dbReference>
<dbReference type="RefSeq" id="WP_244726618.1">
    <property type="nucleotide sequence ID" value="NZ_CP095045.1"/>
</dbReference>
<dbReference type="Pfam" id="PF09587">
    <property type="entry name" value="PGA_cap"/>
    <property type="match status" value="1"/>
</dbReference>
<feature type="chain" id="PRO_5046643073" evidence="3">
    <location>
        <begin position="24"/>
        <end position="416"/>
    </location>
</feature>
<feature type="signal peptide" evidence="3">
    <location>
        <begin position="1"/>
        <end position="23"/>
    </location>
</feature>
<reference evidence="5 6" key="1">
    <citation type="submission" date="2022-04" db="EMBL/GenBank/DDBJ databases">
        <title>Leucobacter sp. isolated from rhizosphere of garlic.</title>
        <authorList>
            <person name="Won M."/>
            <person name="Lee C.-M."/>
            <person name="Woen H.-Y."/>
            <person name="Kwon S.-W."/>
        </authorList>
    </citation>
    <scope>NUCLEOTIDE SEQUENCE [LARGE SCALE GENOMIC DNA]</scope>
    <source>
        <strain evidence="5 6">H21R-40</strain>
    </source>
</reference>
<evidence type="ECO:0000256" key="2">
    <source>
        <dbReference type="SAM" id="MobiDB-lite"/>
    </source>
</evidence>
<dbReference type="EMBL" id="CP095045">
    <property type="protein sequence ID" value="UOQ56347.1"/>
    <property type="molecule type" value="Genomic_DNA"/>
</dbReference>
<dbReference type="PANTHER" id="PTHR33393">
    <property type="entry name" value="POLYGLUTAMINE SYNTHESIS ACCESSORY PROTEIN RV0574C-RELATED"/>
    <property type="match status" value="1"/>
</dbReference>
<dbReference type="InterPro" id="IPR019079">
    <property type="entry name" value="Capsule_synth_CapA"/>
</dbReference>
<evidence type="ECO:0000256" key="1">
    <source>
        <dbReference type="ARBA" id="ARBA00005662"/>
    </source>
</evidence>
<dbReference type="SUPFAM" id="SSF56300">
    <property type="entry name" value="Metallo-dependent phosphatases"/>
    <property type="match status" value="1"/>
</dbReference>
<proteinExistence type="inferred from homology"/>
<name>A0ABY4FI43_9MICO</name>